<dbReference type="OrthoDB" id="3366661at2759"/>
<dbReference type="Pfam" id="PF17098">
    <property type="entry name" value="Wtap"/>
    <property type="match status" value="1"/>
</dbReference>
<protein>
    <recommendedName>
        <fullName evidence="12">Pre-mRNA-splicing regulator female-lethal(2)D</fullName>
    </recommendedName>
</protein>
<dbReference type="GO" id="GO:0000381">
    <property type="term" value="P:regulation of alternative mRNA splicing, via spliceosome"/>
    <property type="evidence" value="ECO:0007669"/>
    <property type="project" value="InterPro"/>
</dbReference>
<keyword evidence="11" id="KW-1185">Reference proteome</keyword>
<dbReference type="Proteomes" id="UP000663829">
    <property type="component" value="Unassembled WGS sequence"/>
</dbReference>
<evidence type="ECO:0000256" key="5">
    <source>
        <dbReference type="ARBA" id="ARBA00023242"/>
    </source>
</evidence>
<keyword evidence="6" id="KW-0175">Coiled coil</keyword>
<dbReference type="GO" id="GO:0016556">
    <property type="term" value="P:mRNA modification"/>
    <property type="evidence" value="ECO:0007669"/>
    <property type="project" value="InterPro"/>
</dbReference>
<dbReference type="EMBL" id="CAJNOQ010002063">
    <property type="protein sequence ID" value="CAF0936401.1"/>
    <property type="molecule type" value="Genomic_DNA"/>
</dbReference>
<name>A0A814C7B8_9BILA</name>
<reference evidence="7" key="1">
    <citation type="submission" date="2021-02" db="EMBL/GenBank/DDBJ databases">
        <authorList>
            <person name="Nowell W R."/>
        </authorList>
    </citation>
    <scope>NUCLEOTIDE SEQUENCE</scope>
</reference>
<dbReference type="Proteomes" id="UP000677228">
    <property type="component" value="Unassembled WGS sequence"/>
</dbReference>
<comment type="caution">
    <text evidence="7">The sequence shown here is derived from an EMBL/GenBank/DDBJ whole genome shotgun (WGS) entry which is preliminary data.</text>
</comment>
<evidence type="ECO:0000256" key="3">
    <source>
        <dbReference type="ARBA" id="ARBA00022664"/>
    </source>
</evidence>
<evidence type="ECO:0000313" key="9">
    <source>
        <dbReference type="EMBL" id="CAF3713536.1"/>
    </source>
</evidence>
<feature type="coiled-coil region" evidence="6">
    <location>
        <begin position="172"/>
        <end position="206"/>
    </location>
</feature>
<evidence type="ECO:0000256" key="1">
    <source>
        <dbReference type="ARBA" id="ARBA00004123"/>
    </source>
</evidence>
<evidence type="ECO:0000313" key="8">
    <source>
        <dbReference type="EMBL" id="CAF1187618.1"/>
    </source>
</evidence>
<dbReference type="Proteomes" id="UP000682733">
    <property type="component" value="Unassembled WGS sequence"/>
</dbReference>
<comment type="similarity">
    <text evidence="2">Belongs to the fl(2)d family.</text>
</comment>
<dbReference type="EMBL" id="CAJNOK010013596">
    <property type="protein sequence ID" value="CAF1187618.1"/>
    <property type="molecule type" value="Genomic_DNA"/>
</dbReference>
<accession>A0A814C7B8</accession>
<feature type="coiled-coil region" evidence="6">
    <location>
        <begin position="44"/>
        <end position="71"/>
    </location>
</feature>
<gene>
    <name evidence="7" type="ORF">GPM918_LOCUS10465</name>
    <name evidence="8" type="ORF">OVA965_LOCUS23375</name>
    <name evidence="9" type="ORF">SRO942_LOCUS10466</name>
    <name evidence="10" type="ORF">TMI583_LOCUS24092</name>
</gene>
<evidence type="ECO:0000256" key="6">
    <source>
        <dbReference type="SAM" id="Coils"/>
    </source>
</evidence>
<evidence type="ECO:0008006" key="12">
    <source>
        <dbReference type="Google" id="ProtNLM"/>
    </source>
</evidence>
<evidence type="ECO:0000313" key="11">
    <source>
        <dbReference type="Proteomes" id="UP000663829"/>
    </source>
</evidence>
<keyword evidence="4" id="KW-0508">mRNA splicing</keyword>
<dbReference type="GO" id="GO:0008380">
    <property type="term" value="P:RNA splicing"/>
    <property type="evidence" value="ECO:0007669"/>
    <property type="project" value="UniProtKB-KW"/>
</dbReference>
<proteinExistence type="inferred from homology"/>
<organism evidence="7 11">
    <name type="scientific">Didymodactylos carnosus</name>
    <dbReference type="NCBI Taxonomy" id="1234261"/>
    <lineage>
        <taxon>Eukaryota</taxon>
        <taxon>Metazoa</taxon>
        <taxon>Spiralia</taxon>
        <taxon>Gnathifera</taxon>
        <taxon>Rotifera</taxon>
        <taxon>Eurotatoria</taxon>
        <taxon>Bdelloidea</taxon>
        <taxon>Philodinida</taxon>
        <taxon>Philodinidae</taxon>
        <taxon>Didymodactylos</taxon>
    </lineage>
</organism>
<dbReference type="EMBL" id="CAJOBA010035124">
    <property type="protein sequence ID" value="CAF3998645.1"/>
    <property type="molecule type" value="Genomic_DNA"/>
</dbReference>
<keyword evidence="3" id="KW-0507">mRNA processing</keyword>
<sequence>MDNLPKRIRLDEDDIDHSPRARLIERWKEQELYIDYLEQRLIKIENFDDKQRESQTKLDEKSNECKKLKAMLNYRFLTKTTQHQSLDQLRDVQVPSFTKLRQTYLDPAINLIFQRMRDELDACRKAREEAQNELQAWQFTPDSKTGKMLMARCKKLLEENEQLGKMVSSDNIAKLEGEISLQNRLLSEMKESQKDYEEIMQDMDQNMDAMSSTLLHMRRLLAEAHKQVIYLNDENTRLKTLCEKCNIQHSSSLSQGKQTPNEYLTTSTTNATTLSTTLMSTPTINDLDSQTTTTTNGITKPPIVHNSITNNNNNNNNKQVDSLLTNSKLKRHAPNLRTNIKLAAANKFILNNQEQKIVNNLYDNDDLSVNAGTNVDDSNQMTTINEQMETSNGNEASTMIKIDSVTTTTTTTNSQDLINHITRTDHIKSQMIMISENGIINP</sequence>
<keyword evidence="5" id="KW-0539">Nucleus</keyword>
<evidence type="ECO:0000313" key="7">
    <source>
        <dbReference type="EMBL" id="CAF0936401.1"/>
    </source>
</evidence>
<evidence type="ECO:0000256" key="4">
    <source>
        <dbReference type="ARBA" id="ARBA00023187"/>
    </source>
</evidence>
<comment type="subcellular location">
    <subcellularLocation>
        <location evidence="1">Nucleus</location>
    </subcellularLocation>
</comment>
<feature type="coiled-coil region" evidence="6">
    <location>
        <begin position="113"/>
        <end position="140"/>
    </location>
</feature>
<dbReference type="GO" id="GO:0006397">
    <property type="term" value="P:mRNA processing"/>
    <property type="evidence" value="ECO:0007669"/>
    <property type="project" value="UniProtKB-KW"/>
</dbReference>
<dbReference type="PANTHER" id="PTHR15217">
    <property type="entry name" value="WILMS' TUMOR 1-ASSOCIATING PROTEIN"/>
    <property type="match status" value="1"/>
</dbReference>
<dbReference type="PANTHER" id="PTHR15217:SF0">
    <property type="entry name" value="PRE-MRNA-SPLICING REGULATOR WTAP"/>
    <property type="match status" value="1"/>
</dbReference>
<dbReference type="GO" id="GO:0005634">
    <property type="term" value="C:nucleus"/>
    <property type="evidence" value="ECO:0007669"/>
    <property type="project" value="UniProtKB-SubCell"/>
</dbReference>
<dbReference type="Proteomes" id="UP000681722">
    <property type="component" value="Unassembled WGS sequence"/>
</dbReference>
<dbReference type="InterPro" id="IPR033757">
    <property type="entry name" value="WTAP"/>
</dbReference>
<dbReference type="EMBL" id="CAJOBC010002063">
    <property type="protein sequence ID" value="CAF3713536.1"/>
    <property type="molecule type" value="Genomic_DNA"/>
</dbReference>
<evidence type="ECO:0000313" key="10">
    <source>
        <dbReference type="EMBL" id="CAF3998645.1"/>
    </source>
</evidence>
<dbReference type="AlphaFoldDB" id="A0A814C7B8"/>
<evidence type="ECO:0000256" key="2">
    <source>
        <dbReference type="ARBA" id="ARBA00010313"/>
    </source>
</evidence>